<evidence type="ECO:0000313" key="1">
    <source>
        <dbReference type="EMBL" id="KAK8946492.1"/>
    </source>
</evidence>
<keyword evidence="2" id="KW-1185">Reference proteome</keyword>
<sequence length="283" mass="31262">MGKMRASSPVSGTGAARLPQLVSLSGGCGLASCGSPAPYTEVGRLPEVRRPLRRMRASGPGSLAGRVDTGWRARLLGGLELARSLARRARAGLYRGPLFYLVGPTRRTLGCTHDIGTIEVSDDCHSSNVTNVSHICFKREGTTEDGRIQKENILEGSSIERNFVAEQQNCNEFFPLKRKLKLDDDHSPFKKERIGEYNSGFRRHKILIASSFVTIFVLHLVKLPVAAHGHSSSWDESRKSCVFCVVFSFVLIDSVTRTVFTNQFTVATFTDHSPPRLVNDRRS</sequence>
<dbReference type="PROSITE" id="PS51257">
    <property type="entry name" value="PROKAR_LIPOPROTEIN"/>
    <property type="match status" value="1"/>
</dbReference>
<reference evidence="1 2" key="1">
    <citation type="journal article" date="2022" name="Nat. Plants">
        <title>Genomes of leafy and leafless Platanthera orchids illuminate the evolution of mycoheterotrophy.</title>
        <authorList>
            <person name="Li M.H."/>
            <person name="Liu K.W."/>
            <person name="Li Z."/>
            <person name="Lu H.C."/>
            <person name="Ye Q.L."/>
            <person name="Zhang D."/>
            <person name="Wang J.Y."/>
            <person name="Li Y.F."/>
            <person name="Zhong Z.M."/>
            <person name="Liu X."/>
            <person name="Yu X."/>
            <person name="Liu D.K."/>
            <person name="Tu X.D."/>
            <person name="Liu B."/>
            <person name="Hao Y."/>
            <person name="Liao X.Y."/>
            <person name="Jiang Y.T."/>
            <person name="Sun W.H."/>
            <person name="Chen J."/>
            <person name="Chen Y.Q."/>
            <person name="Ai Y."/>
            <person name="Zhai J.W."/>
            <person name="Wu S.S."/>
            <person name="Zhou Z."/>
            <person name="Hsiao Y.Y."/>
            <person name="Wu W.L."/>
            <person name="Chen Y.Y."/>
            <person name="Lin Y.F."/>
            <person name="Hsu J.L."/>
            <person name="Li C.Y."/>
            <person name="Wang Z.W."/>
            <person name="Zhao X."/>
            <person name="Zhong W.Y."/>
            <person name="Ma X.K."/>
            <person name="Ma L."/>
            <person name="Huang J."/>
            <person name="Chen G.Z."/>
            <person name="Huang M.Z."/>
            <person name="Huang L."/>
            <person name="Peng D.H."/>
            <person name="Luo Y.B."/>
            <person name="Zou S.Q."/>
            <person name="Chen S.P."/>
            <person name="Lan S."/>
            <person name="Tsai W.C."/>
            <person name="Van de Peer Y."/>
            <person name="Liu Z.J."/>
        </authorList>
    </citation>
    <scope>NUCLEOTIDE SEQUENCE [LARGE SCALE GENOMIC DNA]</scope>
    <source>
        <strain evidence="1">Lor287</strain>
    </source>
</reference>
<gene>
    <name evidence="1" type="ORF">KSP39_PZI006782</name>
</gene>
<evidence type="ECO:0000313" key="2">
    <source>
        <dbReference type="Proteomes" id="UP001418222"/>
    </source>
</evidence>
<accession>A0AAP0BNZ2</accession>
<dbReference type="Proteomes" id="UP001418222">
    <property type="component" value="Unassembled WGS sequence"/>
</dbReference>
<organism evidence="1 2">
    <name type="scientific">Platanthera zijinensis</name>
    <dbReference type="NCBI Taxonomy" id="2320716"/>
    <lineage>
        <taxon>Eukaryota</taxon>
        <taxon>Viridiplantae</taxon>
        <taxon>Streptophyta</taxon>
        <taxon>Embryophyta</taxon>
        <taxon>Tracheophyta</taxon>
        <taxon>Spermatophyta</taxon>
        <taxon>Magnoliopsida</taxon>
        <taxon>Liliopsida</taxon>
        <taxon>Asparagales</taxon>
        <taxon>Orchidaceae</taxon>
        <taxon>Orchidoideae</taxon>
        <taxon>Orchideae</taxon>
        <taxon>Orchidinae</taxon>
        <taxon>Platanthera</taxon>
    </lineage>
</organism>
<proteinExistence type="predicted"/>
<dbReference type="EMBL" id="JBBWWQ010000005">
    <property type="protein sequence ID" value="KAK8946492.1"/>
    <property type="molecule type" value="Genomic_DNA"/>
</dbReference>
<dbReference type="AlphaFoldDB" id="A0AAP0BNZ2"/>
<name>A0AAP0BNZ2_9ASPA</name>
<protein>
    <submittedName>
        <fullName evidence="1">Uncharacterized protein</fullName>
    </submittedName>
</protein>
<comment type="caution">
    <text evidence="1">The sequence shown here is derived from an EMBL/GenBank/DDBJ whole genome shotgun (WGS) entry which is preliminary data.</text>
</comment>